<accession>A0A1E7ERS2</accession>
<feature type="compositionally biased region" description="Basic and acidic residues" evidence="2">
    <location>
        <begin position="291"/>
        <end position="314"/>
    </location>
</feature>
<keyword evidence="1" id="KW-0863">Zinc-finger</keyword>
<dbReference type="InterPro" id="IPR007527">
    <property type="entry name" value="Znf_SWIM"/>
</dbReference>
<dbReference type="Proteomes" id="UP000095751">
    <property type="component" value="Unassembled WGS sequence"/>
</dbReference>
<keyword evidence="6" id="KW-1185">Reference proteome</keyword>
<name>A0A1E7ERS2_9STRA</name>
<keyword evidence="1" id="KW-0479">Metal-binding</keyword>
<feature type="domain" description="SWIM-type" evidence="4">
    <location>
        <begin position="83"/>
        <end position="114"/>
    </location>
</feature>
<evidence type="ECO:0000256" key="2">
    <source>
        <dbReference type="SAM" id="MobiDB-lite"/>
    </source>
</evidence>
<dbReference type="KEGG" id="fcy:FRACYDRAFT_249879"/>
<reference evidence="5 6" key="1">
    <citation type="submission" date="2016-09" db="EMBL/GenBank/DDBJ databases">
        <title>Extensive genetic diversity and differential bi-allelic expression allows diatom success in the polar Southern Ocean.</title>
        <authorList>
            <consortium name="DOE Joint Genome Institute"/>
            <person name="Mock T."/>
            <person name="Otillar R.P."/>
            <person name="Strauss J."/>
            <person name="Dupont C."/>
            <person name="Frickenhaus S."/>
            <person name="Maumus F."/>
            <person name="Mcmullan M."/>
            <person name="Sanges R."/>
            <person name="Schmutz J."/>
            <person name="Toseland A."/>
            <person name="Valas R."/>
            <person name="Veluchamy A."/>
            <person name="Ward B.J."/>
            <person name="Allen A."/>
            <person name="Barry K."/>
            <person name="Falciatore A."/>
            <person name="Ferrante M."/>
            <person name="Fortunato A.E."/>
            <person name="Gloeckner G."/>
            <person name="Gruber A."/>
            <person name="Hipkin R."/>
            <person name="Janech M."/>
            <person name="Kroth P."/>
            <person name="Leese F."/>
            <person name="Lindquist E."/>
            <person name="Lyon B.R."/>
            <person name="Martin J."/>
            <person name="Mayer C."/>
            <person name="Parker M."/>
            <person name="Quesneville H."/>
            <person name="Raymond J."/>
            <person name="Uhlig C."/>
            <person name="Valentin K.U."/>
            <person name="Worden A.Z."/>
            <person name="Armbrust E.V."/>
            <person name="Bowler C."/>
            <person name="Green B."/>
            <person name="Moulton V."/>
            <person name="Van Oosterhout C."/>
            <person name="Grigoriev I."/>
        </authorList>
    </citation>
    <scope>NUCLEOTIDE SEQUENCE [LARGE SCALE GENOMIC DNA]</scope>
    <source>
        <strain evidence="5 6">CCMP1102</strain>
    </source>
</reference>
<evidence type="ECO:0000259" key="4">
    <source>
        <dbReference type="PROSITE" id="PS50966"/>
    </source>
</evidence>
<dbReference type="Pfam" id="PF04434">
    <property type="entry name" value="SWIM"/>
    <property type="match status" value="1"/>
</dbReference>
<dbReference type="InParanoid" id="A0A1E7ERS2"/>
<evidence type="ECO:0000313" key="6">
    <source>
        <dbReference type="Proteomes" id="UP000095751"/>
    </source>
</evidence>
<dbReference type="GO" id="GO:0008270">
    <property type="term" value="F:zinc ion binding"/>
    <property type="evidence" value="ECO:0007669"/>
    <property type="project" value="UniProtKB-KW"/>
</dbReference>
<gene>
    <name evidence="5" type="ORF">FRACYDRAFT_249879</name>
</gene>
<proteinExistence type="predicted"/>
<dbReference type="PROSITE" id="PS50966">
    <property type="entry name" value="ZF_SWIM"/>
    <property type="match status" value="1"/>
</dbReference>
<dbReference type="EMBL" id="KV784380">
    <property type="protein sequence ID" value="OEU08484.1"/>
    <property type="molecule type" value="Genomic_DNA"/>
</dbReference>
<sequence>MTDNNFRNRTYAQFADAVIMNRQRISRHRSSGTTNDDDLHLRWIVPAKKLRKSNIESFYILDTPSRSFSEPCFHITGSYGNEYKVTFALKSISCSCDDTPNPCKHVLFIVQRLGVTVISGLNIINPVHIMHLTQTVPLHRHMLDPKTTMLCLSYTSGKCGLCPSFLNGTSSTCYNCALIVHSTCVPDISFSCPQCLQPWQGIPIQFEGRHRNFHHILRRCRHPVADIPTPKHYQSQRRRRTIANHQQQQLPHPLPILQPPYIQNAHQPQHDPIPEANNFSSTPPHVIPMSPDKKIKPETRRSPDKTIKQETRQI</sequence>
<feature type="domain" description="Phorbol-ester/DAG-type" evidence="3">
    <location>
        <begin position="140"/>
        <end position="192"/>
    </location>
</feature>
<evidence type="ECO:0000313" key="5">
    <source>
        <dbReference type="EMBL" id="OEU08484.1"/>
    </source>
</evidence>
<feature type="region of interest" description="Disordered" evidence="2">
    <location>
        <begin position="266"/>
        <end position="314"/>
    </location>
</feature>
<protein>
    <recommendedName>
        <fullName evidence="7">SWIM-type domain-containing protein</fullName>
    </recommendedName>
</protein>
<evidence type="ECO:0008006" key="7">
    <source>
        <dbReference type="Google" id="ProtNLM"/>
    </source>
</evidence>
<dbReference type="PROSITE" id="PS50081">
    <property type="entry name" value="ZF_DAG_PE_2"/>
    <property type="match status" value="1"/>
</dbReference>
<evidence type="ECO:0000259" key="3">
    <source>
        <dbReference type="PROSITE" id="PS50081"/>
    </source>
</evidence>
<dbReference type="InterPro" id="IPR002219">
    <property type="entry name" value="PKC_DAG/PE"/>
</dbReference>
<organism evidence="5 6">
    <name type="scientific">Fragilariopsis cylindrus CCMP1102</name>
    <dbReference type="NCBI Taxonomy" id="635003"/>
    <lineage>
        <taxon>Eukaryota</taxon>
        <taxon>Sar</taxon>
        <taxon>Stramenopiles</taxon>
        <taxon>Ochrophyta</taxon>
        <taxon>Bacillariophyta</taxon>
        <taxon>Bacillariophyceae</taxon>
        <taxon>Bacillariophycidae</taxon>
        <taxon>Bacillariales</taxon>
        <taxon>Bacillariaceae</taxon>
        <taxon>Fragilariopsis</taxon>
    </lineage>
</organism>
<keyword evidence="1" id="KW-0862">Zinc</keyword>
<dbReference type="AlphaFoldDB" id="A0A1E7ERS2"/>
<evidence type="ECO:0000256" key="1">
    <source>
        <dbReference type="PROSITE-ProRule" id="PRU00325"/>
    </source>
</evidence>